<dbReference type="AlphaFoldDB" id="A0AAE1AWC0"/>
<dbReference type="SUPFAM" id="SSF52540">
    <property type="entry name" value="P-loop containing nucleoside triphosphate hydrolases"/>
    <property type="match status" value="1"/>
</dbReference>
<sequence>MPKRKSSIERAILAPKNDKVSSINSSLLTTIPGDEQTFRSIDSVEEDIGVDYPVEFLNSLNPPGMPPYLLRLKIGAPVILLRNLNPLILCNGTRLIVERMMPRVIEATVVTGPRKGNNVFIPRIP</sequence>
<dbReference type="EMBL" id="JAWDGP010001086">
    <property type="protein sequence ID" value="KAK3794980.1"/>
    <property type="molecule type" value="Genomic_DNA"/>
</dbReference>
<gene>
    <name evidence="2" type="ORF">RRG08_007296</name>
</gene>
<organism evidence="2 3">
    <name type="scientific">Elysia crispata</name>
    <name type="common">lettuce slug</name>
    <dbReference type="NCBI Taxonomy" id="231223"/>
    <lineage>
        <taxon>Eukaryota</taxon>
        <taxon>Metazoa</taxon>
        <taxon>Spiralia</taxon>
        <taxon>Lophotrochozoa</taxon>
        <taxon>Mollusca</taxon>
        <taxon>Gastropoda</taxon>
        <taxon>Heterobranchia</taxon>
        <taxon>Euthyneura</taxon>
        <taxon>Panpulmonata</taxon>
        <taxon>Sacoglossa</taxon>
        <taxon>Placobranchoidea</taxon>
        <taxon>Plakobranchidae</taxon>
        <taxon>Elysia</taxon>
    </lineage>
</organism>
<dbReference type="Proteomes" id="UP001283361">
    <property type="component" value="Unassembled WGS sequence"/>
</dbReference>
<reference evidence="2" key="1">
    <citation type="journal article" date="2023" name="G3 (Bethesda)">
        <title>A reference genome for the long-term kleptoplast-retaining sea slug Elysia crispata morphotype clarki.</title>
        <authorList>
            <person name="Eastman K.E."/>
            <person name="Pendleton A.L."/>
            <person name="Shaikh M.A."/>
            <person name="Suttiyut T."/>
            <person name="Ogas R."/>
            <person name="Tomko P."/>
            <person name="Gavelis G."/>
            <person name="Widhalm J.R."/>
            <person name="Wisecaver J.H."/>
        </authorList>
    </citation>
    <scope>NUCLEOTIDE SEQUENCE</scope>
    <source>
        <strain evidence="2">ECLA1</strain>
    </source>
</reference>
<dbReference type="PANTHER" id="PTHR10492">
    <property type="match status" value="1"/>
</dbReference>
<accession>A0AAE1AWC0</accession>
<keyword evidence="3" id="KW-1185">Reference proteome</keyword>
<dbReference type="InterPro" id="IPR049163">
    <property type="entry name" value="Pif1-like_2B_dom"/>
</dbReference>
<feature type="domain" description="DNA helicase Pif1-like 2B" evidence="1">
    <location>
        <begin position="55"/>
        <end position="98"/>
    </location>
</feature>
<name>A0AAE1AWC0_9GAST</name>
<evidence type="ECO:0000313" key="2">
    <source>
        <dbReference type="EMBL" id="KAK3794980.1"/>
    </source>
</evidence>
<dbReference type="Pfam" id="PF21530">
    <property type="entry name" value="Pif1_2B_dom"/>
    <property type="match status" value="1"/>
</dbReference>
<comment type="caution">
    <text evidence="2">The sequence shown here is derived from an EMBL/GenBank/DDBJ whole genome shotgun (WGS) entry which is preliminary data.</text>
</comment>
<evidence type="ECO:0000313" key="3">
    <source>
        <dbReference type="Proteomes" id="UP001283361"/>
    </source>
</evidence>
<dbReference type="InterPro" id="IPR027417">
    <property type="entry name" value="P-loop_NTPase"/>
</dbReference>
<dbReference type="PANTHER" id="PTHR10492:SF57">
    <property type="entry name" value="ATP-DEPENDENT DNA HELICASE"/>
    <property type="match status" value="1"/>
</dbReference>
<evidence type="ECO:0000259" key="1">
    <source>
        <dbReference type="Pfam" id="PF21530"/>
    </source>
</evidence>
<protein>
    <recommendedName>
        <fullName evidence="1">DNA helicase Pif1-like 2B domain-containing protein</fullName>
    </recommendedName>
</protein>
<proteinExistence type="predicted"/>